<evidence type="ECO:0000313" key="2">
    <source>
        <dbReference type="EMBL" id="GAS85255.1"/>
    </source>
</evidence>
<organism evidence="2 3">
    <name type="scientific">Paenibacillus amylolyticus</name>
    <dbReference type="NCBI Taxonomy" id="1451"/>
    <lineage>
        <taxon>Bacteria</taxon>
        <taxon>Bacillati</taxon>
        <taxon>Bacillota</taxon>
        <taxon>Bacilli</taxon>
        <taxon>Bacillales</taxon>
        <taxon>Paenibacillaceae</taxon>
        <taxon>Paenibacillus</taxon>
    </lineage>
</organism>
<protein>
    <recommendedName>
        <fullName evidence="4">Asp/Glu/hydantoin racemase</fullName>
    </recommendedName>
</protein>
<sequence>MITIGCFHAHYSNIALIEETLAHYDIELVHYVDPGLDRLKHDTDFSDAVIHEKVAQTLQWIAECHADAILVTCTLFATVLEQEAKQVPVPVIGIDDPLLKEMQKVPGEFTIVFTNPATVEGTMARVNQALQQQHEDESGQLHVAKVSQTEAVCIPGTFELIMRGDQKEYLEAVREGLQQIAEQYPGKRLVAAQLSMAPAAAQVTIDRGIPIHSPLALLAAYLEKILGLARQ</sequence>
<evidence type="ECO:0008006" key="4">
    <source>
        <dbReference type="Google" id="ProtNLM"/>
    </source>
</evidence>
<dbReference type="Gene3D" id="3.40.50.12500">
    <property type="match status" value="1"/>
</dbReference>
<reference evidence="2 3" key="1">
    <citation type="journal article" date="2016" name="Genome Announc.">
        <title>Draft Genome Sequence of Paenibacillus amylolyticus Heshi-A3, Isolated from Fermented Rice Bran in a Japanese Fermented Seafood Dish.</title>
        <authorList>
            <person name="Akuzawa S."/>
            <person name="Nagaoka J."/>
            <person name="Kanekatsu M."/>
            <person name="Kubota E."/>
            <person name="Ohtake R."/>
            <person name="Suzuki T."/>
            <person name="Kanesaki Y."/>
        </authorList>
    </citation>
    <scope>NUCLEOTIDE SEQUENCE [LARGE SCALE GENOMIC DNA]</scope>
    <source>
        <strain evidence="2 3">Heshi-A3</strain>
    </source>
</reference>
<comment type="caution">
    <text evidence="2">The sequence shown here is derived from an EMBL/GenBank/DDBJ whole genome shotgun (WGS) entry which is preliminary data.</text>
</comment>
<dbReference type="InterPro" id="IPR053714">
    <property type="entry name" value="Iso_Racemase_Enz_sf"/>
</dbReference>
<comment type="similarity">
    <text evidence="1">Belongs to the HyuE racemase family.</text>
</comment>
<dbReference type="RefSeq" id="WP_062837621.1">
    <property type="nucleotide sequence ID" value="NZ_BCNV01000008.1"/>
</dbReference>
<name>A0A100VSK5_PAEAM</name>
<dbReference type="GO" id="GO:0047661">
    <property type="term" value="F:amino-acid racemase activity"/>
    <property type="evidence" value="ECO:0007669"/>
    <property type="project" value="InterPro"/>
</dbReference>
<accession>A0A100VSK5</accession>
<reference evidence="3" key="2">
    <citation type="submission" date="2016-01" db="EMBL/GenBank/DDBJ databases">
        <title>Draft Genome Sequence of Paenibacillus amylolyticus Heshi-A3 that Was Isolated from Fermented Rice Bran with Aging Salted Mackerel, Which Was Named Heshiko as Traditional Fermented Seafood in Japan.</title>
        <authorList>
            <person name="Akuzawa S."/>
            <person name="Nakagawa J."/>
            <person name="Kanekatsu T."/>
            <person name="Kubota E."/>
            <person name="Ohtake R."/>
            <person name="Suzuki T."/>
            <person name="Kanesaki Y."/>
        </authorList>
    </citation>
    <scope>NUCLEOTIDE SEQUENCE [LARGE SCALE GENOMIC DNA]</scope>
    <source>
        <strain evidence="3">Heshi-A3</strain>
    </source>
</reference>
<gene>
    <name evidence="2" type="ORF">PAHA3_5377</name>
</gene>
<evidence type="ECO:0000256" key="1">
    <source>
        <dbReference type="ARBA" id="ARBA00038414"/>
    </source>
</evidence>
<dbReference type="InterPro" id="IPR015942">
    <property type="entry name" value="Asp/Glu/hydantoin_racemase"/>
</dbReference>
<evidence type="ECO:0000313" key="3">
    <source>
        <dbReference type="Proteomes" id="UP000069697"/>
    </source>
</evidence>
<proteinExistence type="inferred from homology"/>
<dbReference type="EMBL" id="BCNV01000008">
    <property type="protein sequence ID" value="GAS85255.1"/>
    <property type="molecule type" value="Genomic_DNA"/>
</dbReference>
<dbReference type="Proteomes" id="UP000069697">
    <property type="component" value="Unassembled WGS sequence"/>
</dbReference>
<dbReference type="AlphaFoldDB" id="A0A100VSK5"/>
<dbReference type="Pfam" id="PF01177">
    <property type="entry name" value="Asp_Glu_race"/>
    <property type="match status" value="1"/>
</dbReference>